<keyword evidence="3" id="KW-0963">Cytoplasm</keyword>
<dbReference type="SUPFAM" id="SSF56112">
    <property type="entry name" value="Protein kinase-like (PK-like)"/>
    <property type="match status" value="1"/>
</dbReference>
<dbReference type="PROSITE" id="PS50011">
    <property type="entry name" value="PROTEIN_KINASE_DOM"/>
    <property type="match status" value="1"/>
</dbReference>
<dbReference type="PROSITE" id="PS00108">
    <property type="entry name" value="PROTEIN_KINASE_ST"/>
    <property type="match status" value="1"/>
</dbReference>
<keyword evidence="5" id="KW-0808">Transferase</keyword>
<dbReference type="SMART" id="SM00220">
    <property type="entry name" value="S_TKc"/>
    <property type="match status" value="1"/>
</dbReference>
<keyword evidence="7" id="KW-0418">Kinase</keyword>
<evidence type="ECO:0000256" key="1">
    <source>
        <dbReference type="ARBA" id="ARBA00004496"/>
    </source>
</evidence>
<evidence type="ECO:0000256" key="6">
    <source>
        <dbReference type="ARBA" id="ARBA00022741"/>
    </source>
</evidence>
<evidence type="ECO:0000313" key="13">
    <source>
        <dbReference type="Ensembl" id="ENSSFOP00015063294.1"/>
    </source>
</evidence>
<evidence type="ECO:0000256" key="8">
    <source>
        <dbReference type="ARBA" id="ARBA00022840"/>
    </source>
</evidence>
<accession>A0A8C9VQ01</accession>
<keyword evidence="8 9" id="KW-0067">ATP-binding</keyword>
<protein>
    <recommendedName>
        <fullName evidence="2">non-specific serine/threonine protein kinase</fullName>
        <ecNumber evidence="2">2.7.11.1</ecNumber>
    </recommendedName>
</protein>
<keyword evidence="14" id="KW-1185">Reference proteome</keyword>
<dbReference type="SMART" id="SM00285">
    <property type="entry name" value="PBD"/>
    <property type="match status" value="1"/>
</dbReference>
<dbReference type="InterPro" id="IPR033923">
    <property type="entry name" value="PAK_BD"/>
</dbReference>
<dbReference type="GO" id="GO:0004674">
    <property type="term" value="F:protein serine/threonine kinase activity"/>
    <property type="evidence" value="ECO:0007669"/>
    <property type="project" value="UniProtKB-KW"/>
</dbReference>
<evidence type="ECO:0000256" key="10">
    <source>
        <dbReference type="SAM" id="MobiDB-lite"/>
    </source>
</evidence>
<evidence type="ECO:0000256" key="7">
    <source>
        <dbReference type="ARBA" id="ARBA00022777"/>
    </source>
</evidence>
<dbReference type="Gene3D" id="3.30.200.20">
    <property type="entry name" value="Phosphorylase Kinase, domain 1"/>
    <property type="match status" value="1"/>
</dbReference>
<feature type="compositionally biased region" description="Basic and acidic residues" evidence="10">
    <location>
        <begin position="44"/>
        <end position="54"/>
    </location>
</feature>
<feature type="region of interest" description="Disordered" evidence="10">
    <location>
        <begin position="127"/>
        <end position="210"/>
    </location>
</feature>
<dbReference type="InterPro" id="IPR051931">
    <property type="entry name" value="PAK3-like"/>
</dbReference>
<dbReference type="GO" id="GO:0005524">
    <property type="term" value="F:ATP binding"/>
    <property type="evidence" value="ECO:0007669"/>
    <property type="project" value="UniProtKB-UniRule"/>
</dbReference>
<evidence type="ECO:0000259" key="11">
    <source>
        <dbReference type="PROSITE" id="PS50011"/>
    </source>
</evidence>
<evidence type="ECO:0000256" key="9">
    <source>
        <dbReference type="PROSITE-ProRule" id="PRU10141"/>
    </source>
</evidence>
<reference evidence="13 14" key="1">
    <citation type="submission" date="2019-04" db="EMBL/GenBank/DDBJ databases">
        <authorList>
            <consortium name="Wellcome Sanger Institute Data Sharing"/>
        </authorList>
    </citation>
    <scope>NUCLEOTIDE SEQUENCE [LARGE SCALE GENOMIC DNA]</scope>
</reference>
<dbReference type="InterPro" id="IPR000095">
    <property type="entry name" value="CRIB_dom"/>
</dbReference>
<dbReference type="PROSITE" id="PS00107">
    <property type="entry name" value="PROTEIN_KINASE_ATP"/>
    <property type="match status" value="1"/>
</dbReference>
<evidence type="ECO:0000313" key="14">
    <source>
        <dbReference type="Proteomes" id="UP000694397"/>
    </source>
</evidence>
<feature type="domain" description="Protein kinase" evidence="11">
    <location>
        <begin position="233"/>
        <end position="484"/>
    </location>
</feature>
<dbReference type="InterPro" id="IPR000719">
    <property type="entry name" value="Prot_kinase_dom"/>
</dbReference>
<dbReference type="Gene3D" id="1.10.510.10">
    <property type="entry name" value="Transferase(Phosphotransferase) domain 1"/>
    <property type="match status" value="1"/>
</dbReference>
<comment type="subcellular location">
    <subcellularLocation>
        <location evidence="1">Cytoplasm</location>
    </subcellularLocation>
</comment>
<evidence type="ECO:0000259" key="12">
    <source>
        <dbReference type="PROSITE" id="PS50108"/>
    </source>
</evidence>
<dbReference type="Proteomes" id="UP000694397">
    <property type="component" value="Chromosome 10"/>
</dbReference>
<evidence type="ECO:0000256" key="3">
    <source>
        <dbReference type="ARBA" id="ARBA00022490"/>
    </source>
</evidence>
<feature type="domain" description="CRIB" evidence="12">
    <location>
        <begin position="64"/>
        <end position="77"/>
    </location>
</feature>
<reference evidence="13" key="3">
    <citation type="submission" date="2025-09" db="UniProtKB">
        <authorList>
            <consortium name="Ensembl"/>
        </authorList>
    </citation>
    <scope>IDENTIFICATION</scope>
</reference>
<dbReference type="GeneTree" id="ENSGT00950000182988"/>
<dbReference type="AlphaFoldDB" id="A0A8C9VQ01"/>
<name>A0A8C9VQ01_SCLFO</name>
<evidence type="ECO:0000256" key="2">
    <source>
        <dbReference type="ARBA" id="ARBA00012513"/>
    </source>
</evidence>
<dbReference type="FunFam" id="1.10.510.10:FF:000011">
    <property type="entry name" value="Non-specific serine/threonine protein kinase"/>
    <property type="match status" value="1"/>
</dbReference>
<dbReference type="InterPro" id="IPR008271">
    <property type="entry name" value="Ser/Thr_kinase_AS"/>
</dbReference>
<dbReference type="Pfam" id="PF00069">
    <property type="entry name" value="Pkinase"/>
    <property type="match status" value="1"/>
</dbReference>
<dbReference type="PROSITE" id="PS50108">
    <property type="entry name" value="CRIB"/>
    <property type="match status" value="1"/>
</dbReference>
<gene>
    <name evidence="13" type="primary">PAK1</name>
    <name evidence="13" type="synonym">pak1</name>
</gene>
<feature type="compositionally biased region" description="Pro residues" evidence="10">
    <location>
        <begin position="187"/>
        <end position="197"/>
    </location>
</feature>
<evidence type="ECO:0000256" key="4">
    <source>
        <dbReference type="ARBA" id="ARBA00022527"/>
    </source>
</evidence>
<keyword evidence="6 9" id="KW-0547">Nucleotide-binding</keyword>
<dbReference type="FunFam" id="3.30.200.20:FF:000069">
    <property type="entry name" value="Non-specific serine/threonine protein kinase"/>
    <property type="match status" value="1"/>
</dbReference>
<dbReference type="Pfam" id="PF00786">
    <property type="entry name" value="PBD"/>
    <property type="match status" value="1"/>
</dbReference>
<dbReference type="InterPro" id="IPR017441">
    <property type="entry name" value="Protein_kinase_ATP_BS"/>
</dbReference>
<reference evidence="13" key="2">
    <citation type="submission" date="2025-08" db="UniProtKB">
        <authorList>
            <consortium name="Ensembl"/>
        </authorList>
    </citation>
    <scope>IDENTIFICATION</scope>
</reference>
<organism evidence="13 14">
    <name type="scientific">Scleropages formosus</name>
    <name type="common">Asian bonytongue</name>
    <name type="synonym">Osteoglossum formosum</name>
    <dbReference type="NCBI Taxonomy" id="113540"/>
    <lineage>
        <taxon>Eukaryota</taxon>
        <taxon>Metazoa</taxon>
        <taxon>Chordata</taxon>
        <taxon>Craniata</taxon>
        <taxon>Vertebrata</taxon>
        <taxon>Euteleostomi</taxon>
        <taxon>Actinopterygii</taxon>
        <taxon>Neopterygii</taxon>
        <taxon>Teleostei</taxon>
        <taxon>Osteoglossocephala</taxon>
        <taxon>Osteoglossomorpha</taxon>
        <taxon>Osteoglossiformes</taxon>
        <taxon>Osteoglossidae</taxon>
        <taxon>Scleropages</taxon>
    </lineage>
</organism>
<dbReference type="GO" id="GO:0005737">
    <property type="term" value="C:cytoplasm"/>
    <property type="evidence" value="ECO:0007669"/>
    <property type="project" value="UniProtKB-SubCell"/>
</dbReference>
<proteinExistence type="predicted"/>
<feature type="compositionally biased region" description="Polar residues" evidence="10">
    <location>
        <begin position="127"/>
        <end position="136"/>
    </location>
</feature>
<dbReference type="PANTHER" id="PTHR45832:SF10">
    <property type="entry name" value="NON-SPECIFIC SERINE_THREONINE PROTEIN KINASE"/>
    <property type="match status" value="1"/>
</dbReference>
<dbReference type="Gene3D" id="3.90.810.10">
    <property type="entry name" value="CRIB domain"/>
    <property type="match status" value="1"/>
</dbReference>
<feature type="binding site" evidence="9">
    <location>
        <position position="262"/>
    </location>
    <ligand>
        <name>ATP</name>
        <dbReference type="ChEBI" id="CHEBI:30616"/>
    </ligand>
</feature>
<evidence type="ECO:0000256" key="5">
    <source>
        <dbReference type="ARBA" id="ARBA00022679"/>
    </source>
</evidence>
<dbReference type="InterPro" id="IPR036936">
    <property type="entry name" value="CRIB_dom_sf"/>
</dbReference>
<dbReference type="PANTHER" id="PTHR45832">
    <property type="entry name" value="SERINE/THREONINE-PROTEIN KINASE SAMKA-RELATED-RELATED"/>
    <property type="match status" value="1"/>
</dbReference>
<dbReference type="EC" id="2.7.11.1" evidence="2"/>
<dbReference type="InterPro" id="IPR011009">
    <property type="entry name" value="Kinase-like_dom_sf"/>
</dbReference>
<dbReference type="FunFam" id="3.90.810.10:FF:000001">
    <property type="entry name" value="Non-specific serine/threonine protein kinase"/>
    <property type="match status" value="1"/>
</dbReference>
<dbReference type="Ensembl" id="ENSSFOT00015059249.1">
    <property type="protein sequence ID" value="ENSSFOP00015063294.1"/>
    <property type="gene ID" value="ENSSFOG00015002635.2"/>
</dbReference>
<keyword evidence="4" id="KW-0723">Serine/threonine-protein kinase</keyword>
<sequence length="508" mass="56254">MSDNGEVEDKPPAPPMRNTSTMIGACGKDTGAPHHGSKPLPPNPEDKKKKDRSIPKMKKERPEISLPSDFEHTIHVGFDAVTGEFTGMPEQWARLLQTSNITKLEQKKNPQAVLDVLKFYDSKETSNSQKYMSFTGETRKQVAGSEASTSLPPDEEEDEATPPPVIAPRPEHTKSIYTRSVIEPLPSSGPAPAPSSSPPCGADKTRKKTKMTDEEILEKLRSIVSVGDPKKKYTRFEKIGQGASGTVYTAIDVATGQEVAIKQMNLQQQPKKELIINEILVMRENKNPNIVNYLDSYLVGDELWVVMEYLAGGSLTDVVTETCMDEAQIAAVCRECLQALEFLHSNQVIHRDIKSDNILLGMDGSVKLTDFGFCAQITPEQSKRSTMVGTPYWMAPEVVTRKAYGPKVDIWSLGIMAIEMIEGEPPYLNENPLRALYLIATNGTPELQNPEKLSPVFRDFLNCCLEMDVEKRGSAKELLQHQFLKVAKPLSSLTPLILAAKEATKNSR</sequence>
<dbReference type="CDD" id="cd01093">
    <property type="entry name" value="CRIB_PAK_like"/>
    <property type="match status" value="1"/>
</dbReference>
<feature type="region of interest" description="Disordered" evidence="10">
    <location>
        <begin position="1"/>
        <end position="67"/>
    </location>
</feature>